<evidence type="ECO:0000256" key="1">
    <source>
        <dbReference type="SAM" id="SignalP"/>
    </source>
</evidence>
<name>A0A7W3FR27_9GAMM</name>
<evidence type="ECO:0000313" key="3">
    <source>
        <dbReference type="Proteomes" id="UP000547058"/>
    </source>
</evidence>
<dbReference type="AlphaFoldDB" id="A0A7W3FR27"/>
<proteinExistence type="predicted"/>
<dbReference type="Proteomes" id="UP000547058">
    <property type="component" value="Unassembled WGS sequence"/>
</dbReference>
<keyword evidence="1" id="KW-0732">Signal</keyword>
<evidence type="ECO:0000313" key="2">
    <source>
        <dbReference type="EMBL" id="MBA8683817.1"/>
    </source>
</evidence>
<comment type="caution">
    <text evidence="2">The sequence shown here is derived from an EMBL/GenBank/DDBJ whole genome shotgun (WGS) entry which is preliminary data.</text>
</comment>
<evidence type="ECO:0008006" key="4">
    <source>
        <dbReference type="Google" id="ProtNLM"/>
    </source>
</evidence>
<sequence length="220" mass="22484">MKAHSLTLLMALAAASGPVLAQEDISKVNGSIRAEPGQRYGDLDTVNGSIRVGDGVETGDIETVNGSIKVGDAARTGSISTVNGGVRLAGEVIARGNVETVNGSIFSDRRSQIEGSVETVNGGIGLVETRLAGDIRTVNGDVTVGVGSVVSGGIQIKKPSFSLSLTPGRKPRVIIGPNAVVQGALQFEREVVLYVHRSAKIGAVAGAVPVAFDTDTAPEN</sequence>
<reference evidence="2 3" key="1">
    <citation type="submission" date="2020-08" db="EMBL/GenBank/DDBJ databases">
        <title>Stenotrophomonas tumulicola JCM 30961.</title>
        <authorList>
            <person name="Deng Y."/>
        </authorList>
    </citation>
    <scope>NUCLEOTIDE SEQUENCE [LARGE SCALE GENOMIC DNA]</scope>
    <source>
        <strain evidence="2 3">JCM 30961</strain>
    </source>
</reference>
<protein>
    <recommendedName>
        <fullName evidence="4">Polymer-forming cytoskeletal protein</fullName>
    </recommendedName>
</protein>
<dbReference type="RefSeq" id="WP_182342292.1">
    <property type="nucleotide sequence ID" value="NZ_JACGXS010000018.1"/>
</dbReference>
<organism evidence="2 3">
    <name type="scientific">Stenotrophomonas tumulicola</name>
    <dbReference type="NCBI Taxonomy" id="1685415"/>
    <lineage>
        <taxon>Bacteria</taxon>
        <taxon>Pseudomonadati</taxon>
        <taxon>Pseudomonadota</taxon>
        <taxon>Gammaproteobacteria</taxon>
        <taxon>Lysobacterales</taxon>
        <taxon>Lysobacteraceae</taxon>
        <taxon>Stenotrophomonas</taxon>
    </lineage>
</organism>
<keyword evidence="3" id="KW-1185">Reference proteome</keyword>
<feature type="signal peptide" evidence="1">
    <location>
        <begin position="1"/>
        <end position="21"/>
    </location>
</feature>
<dbReference type="EMBL" id="JACGXS010000018">
    <property type="protein sequence ID" value="MBA8683817.1"/>
    <property type="molecule type" value="Genomic_DNA"/>
</dbReference>
<accession>A0A7W3FR27</accession>
<gene>
    <name evidence="2" type="ORF">H4O11_18610</name>
</gene>
<feature type="chain" id="PRO_5031271764" description="Polymer-forming cytoskeletal protein" evidence="1">
    <location>
        <begin position="22"/>
        <end position="220"/>
    </location>
</feature>